<dbReference type="SUPFAM" id="SSF51419">
    <property type="entry name" value="PLP-binding barrel"/>
    <property type="match status" value="1"/>
</dbReference>
<organism evidence="4 5">
    <name type="scientific">Actinoplanes oblitus</name>
    <dbReference type="NCBI Taxonomy" id="3040509"/>
    <lineage>
        <taxon>Bacteria</taxon>
        <taxon>Bacillati</taxon>
        <taxon>Actinomycetota</taxon>
        <taxon>Actinomycetes</taxon>
        <taxon>Micromonosporales</taxon>
        <taxon>Micromonosporaceae</taxon>
        <taxon>Actinoplanes</taxon>
    </lineage>
</organism>
<reference evidence="4 5" key="1">
    <citation type="submission" date="2023-06" db="EMBL/GenBank/DDBJ databases">
        <authorList>
            <person name="Yushchuk O."/>
            <person name="Binda E."/>
            <person name="Ruckert-Reed C."/>
            <person name="Fedorenko V."/>
            <person name="Kalinowski J."/>
            <person name="Marinelli F."/>
        </authorList>
    </citation>
    <scope>NUCLEOTIDE SEQUENCE [LARGE SCALE GENOMIC DNA]</scope>
    <source>
        <strain evidence="4 5">NRRL 3884</strain>
    </source>
</reference>
<proteinExistence type="predicted"/>
<dbReference type="RefSeq" id="WP_284915501.1">
    <property type="nucleotide sequence ID" value="NZ_CP126980.1"/>
</dbReference>
<dbReference type="InterPro" id="IPR000183">
    <property type="entry name" value="Orn/DAP/Arg_de-COase"/>
</dbReference>
<dbReference type="PANTHER" id="PTHR43727:SF2">
    <property type="entry name" value="GROUP IV DECARBOXYLASE"/>
    <property type="match status" value="1"/>
</dbReference>
<evidence type="ECO:0000256" key="1">
    <source>
        <dbReference type="ARBA" id="ARBA00001933"/>
    </source>
</evidence>
<dbReference type="GO" id="GO:0008784">
    <property type="term" value="F:alanine racemase activity"/>
    <property type="evidence" value="ECO:0007669"/>
    <property type="project" value="UniProtKB-EC"/>
</dbReference>
<accession>A0ABY8W9F0</accession>
<sequence>MLSLTPKIDPTIQSLLDDRDFLAELLDALGSPLALVLPQRVMRNVQAFRETYRRHQLTGRLYYAHKANRSSAILRELAAGDADVDVASLGELQHALSAGFTPGRIVATGPKNREFLWLAARTGVTVSVDSADELAELAGIVAGHRLPRVPVSLRLSGFTSAGVRVLTRRSRFGTPAGALADLLDLLEKRADQVELTGVAYHLDTIGLPEKAVAVEGCLVALDQCRARGLRPRSLDIGGGFGVNYLADGAEWERWTTELGQAVLGRRPPLTWEGHGYGLRAEGGTLRGDLALYPAYRPVAGAAYLDRLLGTPAPERGQPLGRLLLDHMYDLDIEPGRALLDQCGVILARVLSVTGETVRLDLNARDVSLEEHGVQMDPVVIPRTDNRRIERSHAGVHLLGNLCLEADLITRRKVFLPVVPRPGDLLAFVNTAGYFMDFSATNALHQPVARKVAVYRSGGVRRWCLDDRYWPVHPRQETP</sequence>
<dbReference type="Pfam" id="PF02784">
    <property type="entry name" value="Orn_Arg_deC_N"/>
    <property type="match status" value="1"/>
</dbReference>
<keyword evidence="2" id="KW-0663">Pyridoxal phosphate</keyword>
<evidence type="ECO:0000313" key="4">
    <source>
        <dbReference type="EMBL" id="WIM94298.1"/>
    </source>
</evidence>
<dbReference type="SUPFAM" id="SSF50621">
    <property type="entry name" value="Alanine racemase C-terminal domain-like"/>
    <property type="match status" value="1"/>
</dbReference>
<dbReference type="Gene3D" id="2.40.37.10">
    <property type="entry name" value="Lyase, Ornithine Decarboxylase, Chain A, domain 1"/>
    <property type="match status" value="1"/>
</dbReference>
<protein>
    <submittedName>
        <fullName evidence="4">Alanine racemase</fullName>
        <ecNumber evidence="4">5.1.1.1</ecNumber>
    </submittedName>
</protein>
<feature type="domain" description="Orn/DAP/Arg decarboxylase 2 N-terminal" evidence="3">
    <location>
        <begin position="41"/>
        <end position="247"/>
    </location>
</feature>
<gene>
    <name evidence="4" type="ORF">ACTOB_006315</name>
</gene>
<dbReference type="InterPro" id="IPR022644">
    <property type="entry name" value="De-COase2_N"/>
</dbReference>
<evidence type="ECO:0000259" key="3">
    <source>
        <dbReference type="Pfam" id="PF02784"/>
    </source>
</evidence>
<dbReference type="EC" id="5.1.1.1" evidence="4"/>
<dbReference type="Proteomes" id="UP001240150">
    <property type="component" value="Chromosome"/>
</dbReference>
<dbReference type="InterPro" id="IPR009006">
    <property type="entry name" value="Ala_racemase/Decarboxylase_C"/>
</dbReference>
<dbReference type="Gene3D" id="3.20.20.10">
    <property type="entry name" value="Alanine racemase"/>
    <property type="match status" value="1"/>
</dbReference>
<name>A0ABY8W9F0_9ACTN</name>
<dbReference type="EMBL" id="CP126980">
    <property type="protein sequence ID" value="WIM94298.1"/>
    <property type="molecule type" value="Genomic_DNA"/>
</dbReference>
<evidence type="ECO:0000256" key="2">
    <source>
        <dbReference type="ARBA" id="ARBA00022898"/>
    </source>
</evidence>
<evidence type="ECO:0000313" key="5">
    <source>
        <dbReference type="Proteomes" id="UP001240150"/>
    </source>
</evidence>
<dbReference type="InterPro" id="IPR029066">
    <property type="entry name" value="PLP-binding_barrel"/>
</dbReference>
<dbReference type="PRINTS" id="PR01179">
    <property type="entry name" value="ODADCRBXLASE"/>
</dbReference>
<comment type="cofactor">
    <cofactor evidence="1">
        <name>pyridoxal 5'-phosphate</name>
        <dbReference type="ChEBI" id="CHEBI:597326"/>
    </cofactor>
</comment>
<keyword evidence="4" id="KW-0413">Isomerase</keyword>
<dbReference type="PANTHER" id="PTHR43727">
    <property type="entry name" value="DIAMINOPIMELATE DECARBOXYLASE"/>
    <property type="match status" value="1"/>
</dbReference>
<keyword evidence="5" id="KW-1185">Reference proteome</keyword>